<accession>A0A8H8QSG2</accession>
<evidence type="ECO:0000256" key="6">
    <source>
        <dbReference type="ARBA" id="ARBA00022448"/>
    </source>
</evidence>
<dbReference type="Pfam" id="PF11711">
    <property type="entry name" value="Tim54"/>
    <property type="match status" value="1"/>
</dbReference>
<feature type="compositionally biased region" description="Basic and acidic residues" evidence="15">
    <location>
        <begin position="366"/>
        <end position="377"/>
    </location>
</feature>
<evidence type="ECO:0000256" key="15">
    <source>
        <dbReference type="SAM" id="MobiDB-lite"/>
    </source>
</evidence>
<evidence type="ECO:0000256" key="4">
    <source>
        <dbReference type="ARBA" id="ARBA00006613"/>
    </source>
</evidence>
<comment type="caution">
    <text evidence="17">The sequence shown here is derived from an EMBL/GenBank/DDBJ whole genome shotgun (WGS) entry which is preliminary data.</text>
</comment>
<keyword evidence="12" id="KW-0811">Translocation</keyword>
<sequence length="1513" mass="166880">MSSTPPTPPSSSAASTTPAAASTSSSTTAASTSTATVNNAATKAKPIPREIPPVLRPLEYMGIPKSVLAWKPRLPSRNLSIFLFTVGTLSYLYYDDRRQCRLIRQDYIDKVKHLSTEPMKPDEWPRKVTVYATRSPGDDDYDKALRYFKKYVKPVLVAAGVDWEVTNGTRHGGLARELQSKIQERRSKLLGLQPWMDEATAMSQTQFSLTPQQELQREIDGGLVLVGRAAYKEWAWALKNGWCTPLEVLKRDRDHELAQVLAEDHVFDELPAESTSTTTTTSSSSSSSSSTAAAASTPSEFLDEKERAIAALAESGCEEDGAGTPLPSRYGPGAKFASSPYPNLGSGPKAFNSMLGPSPSSAAQAEKNRLRTEAEDAASRLDPNLLQPPSQIPAQPPICFVDFTNLVGWRNIPLRMYQFFRQRDKARHGAELGLTIVYGTKESARDFQPGPPGTFSNEIPTTPPQGGDLDWGLQGEDRYPPYFRKCDKNIADSRAAYYKALPKHLKDARDLARGLREPSKLEKNDPNKTETELREQRFKKEKEWRNAEMGFEIIRPEKGVEWDERFRGSLRVFELSSELREQIDREQSFRMERAKEKEKRTVEEEKGLKSTLDSTPPANTNYSRVNTSLLTALIIAMFERSLSALIKGLRSHRGKDEPKYVALILDEIRHEVRSGDLQVKAEAILKLTYLQMLGYPFSGANFHVLETMASSKYHHKHVGYLAAAQCFSADTDVLILSTNMIKKDLQSSSPLDVAVALNGLSHIATPDLATHLGPDVIKLLTHSKAMVRKKALLVLYSLIIKSPDLLETSWERLREKLEDVDLGVVSAAVNIVCELARRDARPFLPLSPQLFRLLTTSTNNWMLIKIIKLFGSLTPLEPRLVKKLVPRITTIISTTPAMSLLYECIHTIIIGGMLGQPGTGDELAYVCVEKLAGFLTDTDQNLKYIALLALVKILPTHPTLVAEYQEVIFESIEDEDLSIRLRALELVSGMAVRRNLESIVQQLMSHLEPRTSSQGLGGAAAALKASLSAVGGGEDADPTSSSLAAITSANNPTVSPSYRLEIVERILALGSYDTYANVSDFNWYLDTLLHLSTVSNLPDGNRVGSKIRDQLIDITARVRAIRPHAARTMISVLRDGRLLPPSSPSSSVAAWGGGGGVGGEDMKEARKVLHACAWILGEYAIDLPSSPSSILPLLLQPQIFDAGVCDPSTAAACVHGAVKMYAFWASALSARWSDDGRKRPAELAELLETTKELARQLQGIPGRTMHPELGERAVEYRQLFLLIEKDLDSYIDAEAGNEGEKKQHVPPRSLDLLSPLFFNHALGPLGANAQSKVPEPVQVDLHSWIVPTESYVVLDSIHLGPHSDLVDEPSQILTVSVLVPAAKTSRKEREARLQKQREDAFYIVDSPLRRTARKGKEEEVEEEVEEEDVDKIPIVRLDDLLVADKKTEGSKVEAPVLEQEEMPEPVLAVRKKKKAKKTAVEPEEGDAGTKVVRVKKKDAGSAKKSVSAGVVID</sequence>
<evidence type="ECO:0000256" key="9">
    <source>
        <dbReference type="ARBA" id="ARBA00022792"/>
    </source>
</evidence>
<dbReference type="GO" id="GO:0006896">
    <property type="term" value="P:Golgi to vacuole transport"/>
    <property type="evidence" value="ECO:0007669"/>
    <property type="project" value="TreeGrafter"/>
</dbReference>
<keyword evidence="10" id="KW-0653">Protein transport</keyword>
<feature type="region of interest" description="Disordered" evidence="15">
    <location>
        <begin position="315"/>
        <end position="334"/>
    </location>
</feature>
<keyword evidence="9" id="KW-0999">Mitochondrion inner membrane</keyword>
<name>A0A8H8QSG2_9BASI</name>
<dbReference type="PANTHER" id="PTHR22781">
    <property type="entry name" value="DELTA ADAPTIN-RELATED"/>
    <property type="match status" value="1"/>
</dbReference>
<feature type="compositionally biased region" description="Basic and acidic residues" evidence="15">
    <location>
        <begin position="594"/>
        <end position="608"/>
    </location>
</feature>
<feature type="region of interest" description="Disordered" evidence="15">
    <location>
        <begin position="348"/>
        <end position="377"/>
    </location>
</feature>
<keyword evidence="7" id="KW-0812">Transmembrane</keyword>
<feature type="region of interest" description="Disordered" evidence="15">
    <location>
        <begin position="513"/>
        <end position="536"/>
    </location>
</feature>
<keyword evidence="6" id="KW-0813">Transport</keyword>
<keyword evidence="13" id="KW-0496">Mitochondrion</keyword>
<feature type="domain" description="Clathrin/coatomer adaptor adaptin-like N-terminal" evidence="16">
    <location>
        <begin position="665"/>
        <end position="1280"/>
    </location>
</feature>
<dbReference type="Proteomes" id="UP000658997">
    <property type="component" value="Unassembled WGS sequence"/>
</dbReference>
<comment type="similarity">
    <text evidence="4">Belongs to the adaptor complexes large subunit family.</text>
</comment>
<evidence type="ECO:0000256" key="13">
    <source>
        <dbReference type="ARBA" id="ARBA00023128"/>
    </source>
</evidence>
<dbReference type="InterPro" id="IPR016024">
    <property type="entry name" value="ARM-type_fold"/>
</dbReference>
<dbReference type="PANTHER" id="PTHR22781:SF12">
    <property type="entry name" value="AP-3 COMPLEX SUBUNIT DELTA-1"/>
    <property type="match status" value="1"/>
</dbReference>
<keyword evidence="8" id="KW-0677">Repeat</keyword>
<dbReference type="GO" id="GO:0030123">
    <property type="term" value="C:AP-3 adaptor complex"/>
    <property type="evidence" value="ECO:0007669"/>
    <property type="project" value="InterPro"/>
</dbReference>
<organism evidence="17 18">
    <name type="scientific">Ustilago bromivora</name>
    <dbReference type="NCBI Taxonomy" id="307758"/>
    <lineage>
        <taxon>Eukaryota</taxon>
        <taxon>Fungi</taxon>
        <taxon>Dikarya</taxon>
        <taxon>Basidiomycota</taxon>
        <taxon>Ustilaginomycotina</taxon>
        <taxon>Ustilaginomycetes</taxon>
        <taxon>Ustilaginales</taxon>
        <taxon>Ustilaginaceae</taxon>
        <taxon>Ustilago</taxon>
    </lineage>
</organism>
<evidence type="ECO:0000256" key="10">
    <source>
        <dbReference type="ARBA" id="ARBA00022927"/>
    </source>
</evidence>
<feature type="region of interest" description="Disordered" evidence="15">
    <location>
        <begin position="594"/>
        <end position="619"/>
    </location>
</feature>
<evidence type="ECO:0000256" key="5">
    <source>
        <dbReference type="ARBA" id="ARBA00020796"/>
    </source>
</evidence>
<keyword evidence="18" id="KW-1185">Reference proteome</keyword>
<dbReference type="Pfam" id="PF01602">
    <property type="entry name" value="Adaptin_N"/>
    <property type="match status" value="1"/>
</dbReference>
<evidence type="ECO:0000256" key="1">
    <source>
        <dbReference type="ARBA" id="ARBA00004308"/>
    </source>
</evidence>
<evidence type="ECO:0000256" key="11">
    <source>
        <dbReference type="ARBA" id="ARBA00022989"/>
    </source>
</evidence>
<dbReference type="EMBL" id="ULHB01000122">
    <property type="protein sequence ID" value="SYW82667.1"/>
    <property type="molecule type" value="Genomic_DNA"/>
</dbReference>
<feature type="region of interest" description="Disordered" evidence="15">
    <location>
        <begin position="1473"/>
        <end position="1513"/>
    </location>
</feature>
<evidence type="ECO:0000259" key="16">
    <source>
        <dbReference type="Pfam" id="PF01602"/>
    </source>
</evidence>
<feature type="compositionally biased region" description="Low complexity" evidence="15">
    <location>
        <begin position="10"/>
        <end position="36"/>
    </location>
</feature>
<comment type="subcellular location">
    <subcellularLocation>
        <location evidence="1">Endomembrane system</location>
    </subcellularLocation>
    <subcellularLocation>
        <location evidence="2">Mitochondrion inner membrane</location>
        <topology evidence="2">Single-pass membrane protein</topology>
    </subcellularLocation>
</comment>
<reference evidence="17" key="1">
    <citation type="submission" date="2018-08" db="EMBL/GenBank/DDBJ databases">
        <authorList>
            <person name="Guldener U."/>
        </authorList>
    </citation>
    <scope>NUCLEOTIDE SEQUENCE</scope>
    <source>
        <strain evidence="17">UB2</strain>
    </source>
</reference>
<evidence type="ECO:0000256" key="3">
    <source>
        <dbReference type="ARBA" id="ARBA00006355"/>
    </source>
</evidence>
<dbReference type="InterPro" id="IPR011989">
    <property type="entry name" value="ARM-like"/>
</dbReference>
<evidence type="ECO:0000256" key="14">
    <source>
        <dbReference type="ARBA" id="ARBA00023136"/>
    </source>
</evidence>
<dbReference type="GO" id="GO:0010008">
    <property type="term" value="C:endosome membrane"/>
    <property type="evidence" value="ECO:0007669"/>
    <property type="project" value="TreeGrafter"/>
</dbReference>
<evidence type="ECO:0000256" key="7">
    <source>
        <dbReference type="ARBA" id="ARBA00022692"/>
    </source>
</evidence>
<feature type="region of interest" description="Disordered" evidence="15">
    <location>
        <begin position="1"/>
        <end position="41"/>
    </location>
</feature>
<comment type="similarity">
    <text evidence="3">Belongs to the TIM54 family.</text>
</comment>
<dbReference type="InterPro" id="IPR017105">
    <property type="entry name" value="AP3_complex_dsu"/>
</dbReference>
<evidence type="ECO:0000313" key="18">
    <source>
        <dbReference type="Proteomes" id="UP000658997"/>
    </source>
</evidence>
<feature type="region of interest" description="Disordered" evidence="15">
    <location>
        <begin position="271"/>
        <end position="301"/>
    </location>
</feature>
<dbReference type="GO" id="GO:0006623">
    <property type="term" value="P:protein targeting to vacuole"/>
    <property type="evidence" value="ECO:0007669"/>
    <property type="project" value="TreeGrafter"/>
</dbReference>
<gene>
    <name evidence="17" type="ORF">UBRO2_04789</name>
</gene>
<dbReference type="InterPro" id="IPR021056">
    <property type="entry name" value="Mt_import_IM_translocase_Tim54"/>
</dbReference>
<keyword evidence="11" id="KW-1133">Transmembrane helix</keyword>
<dbReference type="SUPFAM" id="SSF48371">
    <property type="entry name" value="ARM repeat"/>
    <property type="match status" value="1"/>
</dbReference>
<dbReference type="GO" id="GO:0005743">
    <property type="term" value="C:mitochondrial inner membrane"/>
    <property type="evidence" value="ECO:0007669"/>
    <property type="project" value="UniProtKB-SubCell"/>
</dbReference>
<evidence type="ECO:0000313" key="17">
    <source>
        <dbReference type="EMBL" id="SYW82667.1"/>
    </source>
</evidence>
<evidence type="ECO:0000256" key="12">
    <source>
        <dbReference type="ARBA" id="ARBA00023010"/>
    </source>
</evidence>
<keyword evidence="14" id="KW-0472">Membrane</keyword>
<evidence type="ECO:0000256" key="2">
    <source>
        <dbReference type="ARBA" id="ARBA00004434"/>
    </source>
</evidence>
<proteinExistence type="inferred from homology"/>
<dbReference type="InterPro" id="IPR002553">
    <property type="entry name" value="Clathrin/coatomer_adapt-like_N"/>
</dbReference>
<evidence type="ECO:0000256" key="8">
    <source>
        <dbReference type="ARBA" id="ARBA00022737"/>
    </source>
</evidence>
<feature type="compositionally biased region" description="Low complexity" evidence="15">
    <location>
        <begin position="274"/>
        <end position="297"/>
    </location>
</feature>
<dbReference type="Gene3D" id="1.25.10.10">
    <property type="entry name" value="Leucine-rich Repeat Variant"/>
    <property type="match status" value="1"/>
</dbReference>
<protein>
    <recommendedName>
        <fullName evidence="5">Mitochondrial import inner membrane translocase subunit TIM54</fullName>
    </recommendedName>
</protein>